<dbReference type="EMBL" id="CP009706">
    <property type="protein sequence ID" value="AIU73252.1"/>
    <property type="molecule type" value="Genomic_DNA"/>
</dbReference>
<gene>
    <name evidence="2" type="ORF">AT03_13180</name>
</gene>
<dbReference type="HOGENOM" id="CLU_079083_0_0_6"/>
<evidence type="ECO:0000313" key="3">
    <source>
        <dbReference type="Proteomes" id="UP000029986"/>
    </source>
</evidence>
<evidence type="ECO:0000313" key="2">
    <source>
        <dbReference type="EMBL" id="AIU73252.1"/>
    </source>
</evidence>
<protein>
    <recommendedName>
        <fullName evidence="1">Baseplate structural protein Gp10 C-terminal domain-containing protein</fullName>
    </recommendedName>
</protein>
<dbReference type="RefSeq" id="WP_025796617.1">
    <property type="nucleotide sequence ID" value="NZ_CP009706.1"/>
</dbReference>
<dbReference type="eggNOG" id="COG4675">
    <property type="taxonomic scope" value="Bacteria"/>
</dbReference>
<dbReference type="Pfam" id="PF21939">
    <property type="entry name" value="Gp10_C"/>
    <property type="match status" value="1"/>
</dbReference>
<feature type="domain" description="Baseplate structural protein Gp10 C-terminal" evidence="1">
    <location>
        <begin position="44"/>
        <end position="212"/>
    </location>
</feature>
<evidence type="ECO:0000259" key="1">
    <source>
        <dbReference type="Pfam" id="PF21939"/>
    </source>
</evidence>
<dbReference type="PATRIC" id="fig|1453496.5.peg.2684"/>
<accession>A0A097R3E2</accession>
<proteinExistence type="predicted"/>
<keyword evidence="3" id="KW-1185">Reference proteome</keyword>
<dbReference type="OrthoDB" id="9810174at2"/>
<sequence>MADITLKYLTDLSSSSGADEGDLLHINQSGNDRSITVEVLLNAMFNMRYPIGKVEWFANDVNPNTIWTGSTWARLPGNGRTVRLANETGSDVLQTGGSDNLKLTEANLPQHSHSIDLKTSQFDYGSKPTRNAGAHVHSMQNIMRLNPNARAVSGGSTGSWGAQNTDSAGDHAHQVDIGAHIHDVKGNTGASGSGAQANITNSFIKLAGWYRTA</sequence>
<reference evidence="2 3" key="1">
    <citation type="journal article" date="2014" name="Gut Pathog.">
        <title>Gene clusters of Hafnia alvei strain FB1 important in survival and pathogenesis: a draft genome perspective.</title>
        <authorList>
            <person name="Tan J.Y."/>
            <person name="Yin W.F."/>
            <person name="Chan K.G."/>
        </authorList>
    </citation>
    <scope>NUCLEOTIDE SEQUENCE [LARGE SCALE GENOMIC DNA]</scope>
    <source>
        <strain evidence="2 3">FB1</strain>
    </source>
</reference>
<dbReference type="InterPro" id="IPR053827">
    <property type="entry name" value="Gp10_C"/>
</dbReference>
<dbReference type="KEGG" id="hav:AT03_13180"/>
<dbReference type="AlphaFoldDB" id="A0A097R3E2"/>
<dbReference type="Proteomes" id="UP000029986">
    <property type="component" value="Chromosome"/>
</dbReference>
<name>A0A097R3E2_HAFAL</name>
<organism evidence="2 3">
    <name type="scientific">Hafnia alvei FB1</name>
    <dbReference type="NCBI Taxonomy" id="1453496"/>
    <lineage>
        <taxon>Bacteria</taxon>
        <taxon>Pseudomonadati</taxon>
        <taxon>Pseudomonadota</taxon>
        <taxon>Gammaproteobacteria</taxon>
        <taxon>Enterobacterales</taxon>
        <taxon>Hafniaceae</taxon>
        <taxon>Hafnia</taxon>
    </lineage>
</organism>